<protein>
    <submittedName>
        <fullName evidence="1">Uncharacterized protein</fullName>
    </submittedName>
</protein>
<evidence type="ECO:0000313" key="1">
    <source>
        <dbReference type="EMBL" id="BAJ83053.1"/>
    </source>
</evidence>
<dbReference type="AlphaFoldDB" id="F0J7I6"/>
<dbReference type="RefSeq" id="WP_013635063.1">
    <property type="nucleotide sequence ID" value="NC_015178.1"/>
</dbReference>
<name>F0J7I6_ACIMA</name>
<sequence>MDSGAGGTGRGAIQTGMIEAIAALHAVPYRAVGLEGFGLPDRFV</sequence>
<gene>
    <name evidence="1" type="ordered locus">ACMV_P1_02570</name>
</gene>
<proteinExistence type="predicted"/>
<geneLocation type="plasmid" evidence="1 2">
    <name>pACMV1</name>
</geneLocation>
<organism evidence="1 2">
    <name type="scientific">Acidiphilium multivorum (strain DSM 11245 / JCM 8867 / NBRC 100883 / AIU 301)</name>
    <dbReference type="NCBI Taxonomy" id="926570"/>
    <lineage>
        <taxon>Bacteria</taxon>
        <taxon>Pseudomonadati</taxon>
        <taxon>Pseudomonadota</taxon>
        <taxon>Alphaproteobacteria</taxon>
        <taxon>Acetobacterales</taxon>
        <taxon>Acidocellaceae</taxon>
        <taxon>Acidiphilium</taxon>
    </lineage>
</organism>
<keyword evidence="1" id="KW-0614">Plasmid</keyword>
<dbReference type="KEGG" id="amv:ACMV_P1_02570"/>
<accession>F0J7I6</accession>
<reference evidence="1 2" key="1">
    <citation type="submission" date="2010-12" db="EMBL/GenBank/DDBJ databases">
        <title>Whole genome sequence of Acidiphilium multivorum AIU301.</title>
        <authorList>
            <person name="Narita-Yamada S."/>
            <person name="Nakamura S."/>
            <person name="Ito N."/>
            <person name="Takarada H."/>
            <person name="Katano Y."/>
            <person name="Nakazawa H."/>
            <person name="Hosoyama A."/>
            <person name="Yamada R."/>
            <person name="Fujita N."/>
        </authorList>
    </citation>
    <scope>NUCLEOTIDE SEQUENCE [LARGE SCALE GENOMIC DNA]</scope>
    <source>
        <strain evidence="2">DSM 11245 / JCM 8867 / AIU301</strain>
        <plasmid evidence="1 2">pACMV1</plasmid>
    </source>
</reference>
<evidence type="ECO:0000313" key="2">
    <source>
        <dbReference type="Proteomes" id="UP000007100"/>
    </source>
</evidence>
<dbReference type="EMBL" id="AP012036">
    <property type="protein sequence ID" value="BAJ83053.1"/>
    <property type="molecule type" value="Genomic_DNA"/>
</dbReference>
<keyword evidence="2" id="KW-1185">Reference proteome</keyword>
<dbReference type="HOGENOM" id="CLU_3211160_0_0_5"/>
<dbReference type="Proteomes" id="UP000007100">
    <property type="component" value="Plasmid pACMV1"/>
</dbReference>